<comment type="caution">
    <text evidence="2">The sequence shown here is derived from an EMBL/GenBank/DDBJ whole genome shotgun (WGS) entry which is preliminary data.</text>
</comment>
<protein>
    <submittedName>
        <fullName evidence="2">Uncharacterized protein</fullName>
    </submittedName>
</protein>
<gene>
    <name evidence="2" type="ORF">IAB69_02880</name>
</gene>
<organism evidence="2 3">
    <name type="scientific">Candidatus Coproplasma excrementigallinarum</name>
    <dbReference type="NCBI Taxonomy" id="2840747"/>
    <lineage>
        <taxon>Bacteria</taxon>
        <taxon>Bacillati</taxon>
        <taxon>Bacillota</taxon>
        <taxon>Clostridia</taxon>
        <taxon>Eubacteriales</taxon>
        <taxon>Candidatus Coproplasma</taxon>
    </lineage>
</organism>
<reference evidence="2" key="2">
    <citation type="journal article" date="2021" name="PeerJ">
        <title>Extensive microbial diversity within the chicken gut microbiome revealed by metagenomics and culture.</title>
        <authorList>
            <person name="Gilroy R."/>
            <person name="Ravi A."/>
            <person name="Getino M."/>
            <person name="Pursley I."/>
            <person name="Horton D.L."/>
            <person name="Alikhan N.F."/>
            <person name="Baker D."/>
            <person name="Gharbi K."/>
            <person name="Hall N."/>
            <person name="Watson M."/>
            <person name="Adriaenssens E.M."/>
            <person name="Foster-Nyarko E."/>
            <person name="Jarju S."/>
            <person name="Secka A."/>
            <person name="Antonio M."/>
            <person name="Oren A."/>
            <person name="Chaudhuri R.R."/>
            <person name="La Ragione R."/>
            <person name="Hildebrand F."/>
            <person name="Pallen M.J."/>
        </authorList>
    </citation>
    <scope>NUCLEOTIDE SEQUENCE</scope>
    <source>
        <strain evidence="2">CHK195-12923</strain>
    </source>
</reference>
<evidence type="ECO:0000256" key="1">
    <source>
        <dbReference type="SAM" id="Phobius"/>
    </source>
</evidence>
<feature type="transmembrane region" description="Helical" evidence="1">
    <location>
        <begin position="81"/>
        <end position="102"/>
    </location>
</feature>
<evidence type="ECO:0000313" key="2">
    <source>
        <dbReference type="EMBL" id="HIU61573.1"/>
    </source>
</evidence>
<keyword evidence="1" id="KW-0472">Membrane</keyword>
<keyword evidence="1" id="KW-1133">Transmembrane helix</keyword>
<sequence>MDQELEYAQMLEVPVSTVSVVKKKPFFKKKAQEKEDNLKEQVVDSVNERMGDYVYSEDLSVPQENKKKSVLSVADKPGKILIIEVAAACLLAIGIFLTNVFMPTSAINTFISDLTNAPSAEAAYTEFDLFPVVSELSDADVAVSDTGVITFTGEGAVYPVAEGTVASVTPLSEGGYSVEVAHTSAFRTVISGLTNVYYGVGEAVEGNIPVGYSDGSAQVSVSMYNNGALLNCYTLSGALPVWNTTSD</sequence>
<dbReference type="AlphaFoldDB" id="A0A9D1MJA0"/>
<evidence type="ECO:0000313" key="3">
    <source>
        <dbReference type="Proteomes" id="UP000824110"/>
    </source>
</evidence>
<proteinExistence type="predicted"/>
<keyword evidence="1" id="KW-0812">Transmembrane</keyword>
<dbReference type="EMBL" id="DVNE01000026">
    <property type="protein sequence ID" value="HIU61573.1"/>
    <property type="molecule type" value="Genomic_DNA"/>
</dbReference>
<reference evidence="2" key="1">
    <citation type="submission" date="2020-10" db="EMBL/GenBank/DDBJ databases">
        <authorList>
            <person name="Gilroy R."/>
        </authorList>
    </citation>
    <scope>NUCLEOTIDE SEQUENCE</scope>
    <source>
        <strain evidence="2">CHK195-12923</strain>
    </source>
</reference>
<name>A0A9D1MJA0_9FIRM</name>
<accession>A0A9D1MJA0</accession>
<dbReference type="Proteomes" id="UP000824110">
    <property type="component" value="Unassembled WGS sequence"/>
</dbReference>